<evidence type="ECO:0000313" key="2">
    <source>
        <dbReference type="Proteomes" id="UP000242372"/>
    </source>
</evidence>
<dbReference type="RefSeq" id="YP_009837663.1">
    <property type="nucleotide sequence ID" value="NC_048702.1"/>
</dbReference>
<accession>A0A2P1JU74</accession>
<name>A0A2P1JU74_9CAUD</name>
<dbReference type="GeneID" id="55607856"/>
<reference evidence="1 2" key="1">
    <citation type="submission" date="2018-02" db="EMBL/GenBank/DDBJ databases">
        <title>Complete Genome Sequences of Erwinia amylovora Phages vB_EamP-S2 and vB_EamM-Bue1.</title>
        <authorList>
            <person name="Knecht L.E."/>
        </authorList>
    </citation>
    <scope>NUCLEOTIDE SEQUENCE [LARGE SCALE GENOMIC DNA]</scope>
</reference>
<dbReference type="KEGG" id="vg:55607856"/>
<proteinExistence type="predicted"/>
<sequence>MFFEMCDVMKSHNYSMFEINDMMPWHLDVLTEKAKNRKPS</sequence>
<organism evidence="1 2">
    <name type="scientific">Erwinia phage vB_EamM-Bue1</name>
    <dbReference type="NCBI Taxonomy" id="2099338"/>
    <lineage>
        <taxon>Viruses</taxon>
        <taxon>Duplodnaviria</taxon>
        <taxon>Heunggongvirae</taxon>
        <taxon>Uroviricota</taxon>
        <taxon>Caudoviricetes</taxon>
        <taxon>Pantevenvirales</taxon>
        <taxon>Ackermannviridae</taxon>
        <taxon>Nezavisimistyvirus</taxon>
        <taxon>Nezavisimistyvirus bue1</taxon>
    </lineage>
</organism>
<dbReference type="Proteomes" id="UP000242372">
    <property type="component" value="Segment"/>
</dbReference>
<evidence type="ECO:0000313" key="1">
    <source>
        <dbReference type="EMBL" id="AVO22904.1"/>
    </source>
</evidence>
<dbReference type="EMBL" id="MG973030">
    <property type="protein sequence ID" value="AVO22904.1"/>
    <property type="molecule type" value="Genomic_DNA"/>
</dbReference>
<keyword evidence="2" id="KW-1185">Reference proteome</keyword>
<protein>
    <submittedName>
        <fullName evidence="1">Uncharacterized protein</fullName>
    </submittedName>
</protein>